<comment type="catalytic activity">
    <reaction evidence="8">
        <text>L-threonyl-[protein] + ATP = O-phospho-L-threonyl-[protein] + ADP + H(+)</text>
        <dbReference type="Rhea" id="RHEA:46608"/>
        <dbReference type="Rhea" id="RHEA-COMP:11060"/>
        <dbReference type="Rhea" id="RHEA-COMP:11605"/>
        <dbReference type="ChEBI" id="CHEBI:15378"/>
        <dbReference type="ChEBI" id="CHEBI:30013"/>
        <dbReference type="ChEBI" id="CHEBI:30616"/>
        <dbReference type="ChEBI" id="CHEBI:61977"/>
        <dbReference type="ChEBI" id="CHEBI:456216"/>
        <dbReference type="EC" id="2.7.11.1"/>
    </reaction>
</comment>
<dbReference type="Pfam" id="PF00069">
    <property type="entry name" value="Pkinase"/>
    <property type="match status" value="1"/>
</dbReference>
<feature type="domain" description="Protein kinase" evidence="10">
    <location>
        <begin position="237"/>
        <end position="476"/>
    </location>
</feature>
<comment type="catalytic activity">
    <reaction evidence="9">
        <text>L-seryl-[protein] + ATP = O-phospho-L-seryl-[protein] + ADP + H(+)</text>
        <dbReference type="Rhea" id="RHEA:17989"/>
        <dbReference type="Rhea" id="RHEA-COMP:9863"/>
        <dbReference type="Rhea" id="RHEA-COMP:11604"/>
        <dbReference type="ChEBI" id="CHEBI:15378"/>
        <dbReference type="ChEBI" id="CHEBI:29999"/>
        <dbReference type="ChEBI" id="CHEBI:30616"/>
        <dbReference type="ChEBI" id="CHEBI:83421"/>
        <dbReference type="ChEBI" id="CHEBI:456216"/>
        <dbReference type="EC" id="2.7.11.1"/>
    </reaction>
</comment>
<evidence type="ECO:0000256" key="4">
    <source>
        <dbReference type="ARBA" id="ARBA00013948"/>
    </source>
</evidence>
<reference evidence="11 12" key="1">
    <citation type="submission" date="2024-02" db="EMBL/GenBank/DDBJ databases">
        <title>De novo assembly and annotation of 12 fungi associated with fruit tree decline syndrome in Ontario, Canada.</title>
        <authorList>
            <person name="Sulman M."/>
            <person name="Ellouze W."/>
            <person name="Ilyukhin E."/>
        </authorList>
    </citation>
    <scope>NUCLEOTIDE SEQUENCE [LARGE SCALE GENOMIC DNA]</scope>
    <source>
        <strain evidence="11 12">M97-236</strain>
    </source>
</reference>
<evidence type="ECO:0000256" key="3">
    <source>
        <dbReference type="ARBA" id="ARBA00012513"/>
    </source>
</evidence>
<dbReference type="InterPro" id="IPR008266">
    <property type="entry name" value="Tyr_kinase_AS"/>
</dbReference>
<name>A0ABR3RW73_9PLEO</name>
<evidence type="ECO:0000256" key="7">
    <source>
        <dbReference type="ARBA" id="ARBA00033194"/>
    </source>
</evidence>
<sequence length="476" mass="54015">MTEVERNCFDLTCFNKDHTNSECFGKYDPDWTWAKSSWTANGIKSQSLSFGGTKWASGAAARRAAIDAKLDELKDEMTAVMGEHGDMYRLVRCTGECTDNQREYKVNVNEILPDVIVHLGWKRVDDECYLFRPVQDTHNLDSITPQRKQQAAVDIPLTMLRSFRRLGMGQSTKPSIPGMQVVDWQVVEFKSGKGLSVLALKDSKLYVAAYLDDPSQRTDKYTDAPLEPTIVQHPQVIELAHIFPEYTSQFALYCENSQSQREIYIKKRNIVNLFIANGMPALQTPRASQITEHEATICDRLSFHQHPNIAEFLGVQVSNVLDFDSHGMDVRVSLGANRITGLVFTKYDCTLHELITRRQKVNVRLCPQSVWASIQFLHRVGVVHGDIRPHNIFVKRGKDKDQFVVGDFDCAQDVGKVMSLKVGDPKWTKRKAIGKAMAKESDDWSGFIVLKEWLVKETGGKLEDFKEIGRNRPVAR</sequence>
<evidence type="ECO:0000256" key="6">
    <source>
        <dbReference type="ARBA" id="ARBA00030980"/>
    </source>
</evidence>
<gene>
    <name evidence="11" type="ORF">SLS59_001845</name>
</gene>
<proteinExistence type="predicted"/>
<dbReference type="EMBL" id="JAKIXB020000005">
    <property type="protein sequence ID" value="KAL1608655.1"/>
    <property type="molecule type" value="Genomic_DNA"/>
</dbReference>
<keyword evidence="12" id="KW-1185">Reference proteome</keyword>
<dbReference type="PROSITE" id="PS50011">
    <property type="entry name" value="PROTEIN_KINASE_DOM"/>
    <property type="match status" value="1"/>
</dbReference>
<evidence type="ECO:0000259" key="10">
    <source>
        <dbReference type="PROSITE" id="PS50011"/>
    </source>
</evidence>
<evidence type="ECO:0000256" key="2">
    <source>
        <dbReference type="ARBA" id="ARBA00011534"/>
    </source>
</evidence>
<dbReference type="InterPro" id="IPR000719">
    <property type="entry name" value="Prot_kinase_dom"/>
</dbReference>
<evidence type="ECO:0000313" key="11">
    <source>
        <dbReference type="EMBL" id="KAL1608655.1"/>
    </source>
</evidence>
<evidence type="ECO:0000256" key="8">
    <source>
        <dbReference type="ARBA" id="ARBA00047899"/>
    </source>
</evidence>
<accession>A0ABR3RW73</accession>
<comment type="caution">
    <text evidence="11">The sequence shown here is derived from an EMBL/GenBank/DDBJ whole genome shotgun (WGS) entry which is preliminary data.</text>
</comment>
<evidence type="ECO:0000256" key="9">
    <source>
        <dbReference type="ARBA" id="ARBA00048679"/>
    </source>
</evidence>
<comment type="function">
    <text evidence="1">Component of the EKC/KEOPS complex that is required for the formation of a threonylcarbamoyl group on adenosine at position 37 (t(6)A37) in tRNAs that read codons beginning with adenine. The complex is probably involved in the transfer of the threonylcarbamoyl moiety of threonylcarbamoyl-AMP (TC-AMP) to the N6 group of A37. BUD32 has ATPase activity in the context of the EKC/KEOPS complex and likely plays a supporting role to the catalytic subunit KAE1. The EKC/KEOPS complex also promotes both telomere uncapping and telomere elongation. The complex is required for efficient recruitment of transcriptional coactivators.</text>
</comment>
<dbReference type="PROSITE" id="PS00109">
    <property type="entry name" value="PROTEIN_KINASE_TYR"/>
    <property type="match status" value="1"/>
</dbReference>
<organism evidence="11 12">
    <name type="scientific">Nothophoma quercina</name>
    <dbReference type="NCBI Taxonomy" id="749835"/>
    <lineage>
        <taxon>Eukaryota</taxon>
        <taxon>Fungi</taxon>
        <taxon>Dikarya</taxon>
        <taxon>Ascomycota</taxon>
        <taxon>Pezizomycotina</taxon>
        <taxon>Dothideomycetes</taxon>
        <taxon>Pleosporomycetidae</taxon>
        <taxon>Pleosporales</taxon>
        <taxon>Pleosporineae</taxon>
        <taxon>Didymellaceae</taxon>
        <taxon>Nothophoma</taxon>
    </lineage>
</organism>
<dbReference type="SUPFAM" id="SSF56112">
    <property type="entry name" value="Protein kinase-like (PK-like)"/>
    <property type="match status" value="1"/>
</dbReference>
<dbReference type="InterPro" id="IPR011009">
    <property type="entry name" value="Kinase-like_dom_sf"/>
</dbReference>
<evidence type="ECO:0000256" key="1">
    <source>
        <dbReference type="ARBA" id="ARBA00003747"/>
    </source>
</evidence>
<protein>
    <recommendedName>
        <fullName evidence="5">EKC/KEOPS complex subunit BUD32</fullName>
        <ecNumber evidence="3">2.7.11.1</ecNumber>
    </recommendedName>
    <alternativeName>
        <fullName evidence="6 7">Atypical Serine/threonine protein kinase BUD32</fullName>
    </alternativeName>
    <alternativeName>
        <fullName evidence="4">EKC/KEOPS complex subunit bud32</fullName>
    </alternativeName>
</protein>
<comment type="subunit">
    <text evidence="2">Component of the EKC/KEOPS complex composed of at least BUD32, CGI121, GON7, KAE1 and PCC1; the whole complex dimerizes.</text>
</comment>
<evidence type="ECO:0000313" key="12">
    <source>
        <dbReference type="Proteomes" id="UP001521222"/>
    </source>
</evidence>
<dbReference type="EC" id="2.7.11.1" evidence="3"/>
<dbReference type="Proteomes" id="UP001521222">
    <property type="component" value="Unassembled WGS sequence"/>
</dbReference>
<evidence type="ECO:0000256" key="5">
    <source>
        <dbReference type="ARBA" id="ARBA00019973"/>
    </source>
</evidence>
<dbReference type="Gene3D" id="1.10.510.10">
    <property type="entry name" value="Transferase(Phosphotransferase) domain 1"/>
    <property type="match status" value="1"/>
</dbReference>